<dbReference type="PANTHER" id="PTHR31748">
    <property type="entry name" value="SERPENTINE RECEPTOR, CLASS V"/>
    <property type="match status" value="1"/>
</dbReference>
<sequence length="198" mass="22310">MLDWYEVLFLVIASVLFVNYIIFIVSLLVFYSVSPLNSGFFALTLTLGVVDIFQMLHVYLFLRFPSFGWFTDSIYLQLPPLIVKYGSCAMWELACTQYLAVTAIAINRCSAIAFPHGHKQRWRPRVAHSVVFFVLAGGVIFVSPKMVLKTVEKYHVIDNVTRIEPKVCSRSQFCRGGSYMGRGSSFLGSSAGEGLRQI</sequence>
<keyword evidence="1" id="KW-1133">Transmembrane helix</keyword>
<feature type="transmembrane region" description="Helical" evidence="1">
    <location>
        <begin position="7"/>
        <end position="33"/>
    </location>
</feature>
<evidence type="ECO:0000313" key="3">
    <source>
        <dbReference type="WBParaSite" id="ACRNAN_scaffold1875.g31670.t1"/>
    </source>
</evidence>
<keyword evidence="2" id="KW-1185">Reference proteome</keyword>
<name>A0A914D458_9BILA</name>
<protein>
    <submittedName>
        <fullName evidence="3">Uncharacterized protein</fullName>
    </submittedName>
</protein>
<feature type="transmembrane region" description="Helical" evidence="1">
    <location>
        <begin position="39"/>
        <end position="62"/>
    </location>
</feature>
<dbReference type="SUPFAM" id="SSF81321">
    <property type="entry name" value="Family A G protein-coupled receptor-like"/>
    <property type="match status" value="1"/>
</dbReference>
<dbReference type="PANTHER" id="PTHR31748:SF1">
    <property type="entry name" value="SERPENTINE RECEPTOR, CLASS V"/>
    <property type="match status" value="1"/>
</dbReference>
<reference evidence="3" key="1">
    <citation type="submission" date="2022-11" db="UniProtKB">
        <authorList>
            <consortium name="WormBaseParasite"/>
        </authorList>
    </citation>
    <scope>IDENTIFICATION</scope>
</reference>
<feature type="transmembrane region" description="Helical" evidence="1">
    <location>
        <begin position="126"/>
        <end position="143"/>
    </location>
</feature>
<organism evidence="2 3">
    <name type="scientific">Acrobeloides nanus</name>
    <dbReference type="NCBI Taxonomy" id="290746"/>
    <lineage>
        <taxon>Eukaryota</taxon>
        <taxon>Metazoa</taxon>
        <taxon>Ecdysozoa</taxon>
        <taxon>Nematoda</taxon>
        <taxon>Chromadorea</taxon>
        <taxon>Rhabditida</taxon>
        <taxon>Tylenchina</taxon>
        <taxon>Cephalobomorpha</taxon>
        <taxon>Cephaloboidea</taxon>
        <taxon>Cephalobidae</taxon>
        <taxon>Acrobeloides</taxon>
    </lineage>
</organism>
<dbReference type="InterPro" id="IPR019426">
    <property type="entry name" value="7TM_GPCR_serpentine_rcpt_Srv"/>
</dbReference>
<dbReference type="Pfam" id="PF10323">
    <property type="entry name" value="7TM_GPCR_Srv"/>
    <property type="match status" value="1"/>
</dbReference>
<dbReference type="AlphaFoldDB" id="A0A914D458"/>
<proteinExistence type="predicted"/>
<dbReference type="Gene3D" id="1.20.1070.10">
    <property type="entry name" value="Rhodopsin 7-helix transmembrane proteins"/>
    <property type="match status" value="1"/>
</dbReference>
<dbReference type="WBParaSite" id="ACRNAN_scaffold1875.g31670.t1">
    <property type="protein sequence ID" value="ACRNAN_scaffold1875.g31670.t1"/>
    <property type="gene ID" value="ACRNAN_scaffold1875.g31670"/>
</dbReference>
<evidence type="ECO:0000313" key="2">
    <source>
        <dbReference type="Proteomes" id="UP000887540"/>
    </source>
</evidence>
<dbReference type="Proteomes" id="UP000887540">
    <property type="component" value="Unplaced"/>
</dbReference>
<keyword evidence="1" id="KW-0472">Membrane</keyword>
<evidence type="ECO:0000256" key="1">
    <source>
        <dbReference type="SAM" id="Phobius"/>
    </source>
</evidence>
<accession>A0A914D458</accession>
<keyword evidence="1" id="KW-0812">Transmembrane</keyword>